<keyword evidence="5" id="KW-1185">Reference proteome</keyword>
<dbReference type="PANTHER" id="PTHR48046">
    <property type="entry name" value="UDP-GLYCOSYLTRANSFERASE 72E1"/>
    <property type="match status" value="1"/>
</dbReference>
<sequence>MVVSASLPGSMTVIQWLDKQNNESVLFASFGSGGTLSTKQMTELAWGLELSQQKFVWVVRPPSDGDADSAYLNSTGKETRGMSEYLPEGFLTRTKDMDLVVPMWANQVEILGHSSLGGFLTHCGWNSTMESLTNGVPMIAWPLHAEQKMNAAMLTEELGVAIRPAVLPTKKLVKREEIQGMVRILMQTKEGKPIEEKAKKLKMSAENALSEGGSSYNSICELVKDIQSR</sequence>
<dbReference type="RefSeq" id="XP_009776112.1">
    <property type="nucleotide sequence ID" value="XM_009777810.1"/>
</dbReference>
<accession>A0A1U7W7Y4</accession>
<dbReference type="InterPro" id="IPR002213">
    <property type="entry name" value="UDP_glucos_trans"/>
</dbReference>
<evidence type="ECO:0000256" key="2">
    <source>
        <dbReference type="ARBA" id="ARBA00022676"/>
    </source>
</evidence>
<name>A0A1U7W7Y4_NICSY</name>
<keyword evidence="2 4" id="KW-0328">Glycosyltransferase</keyword>
<dbReference type="CDD" id="cd03784">
    <property type="entry name" value="GT1_Gtf-like"/>
    <property type="match status" value="1"/>
</dbReference>
<evidence type="ECO:0000256" key="4">
    <source>
        <dbReference type="RuleBase" id="RU003718"/>
    </source>
</evidence>
<dbReference type="AlphaFoldDB" id="A0A1U7W7Y4"/>
<comment type="similarity">
    <text evidence="1 4">Belongs to the UDP-glycosyltransferase family.</text>
</comment>
<dbReference type="SUPFAM" id="SSF53756">
    <property type="entry name" value="UDP-Glycosyltransferase/glycogen phosphorylase"/>
    <property type="match status" value="1"/>
</dbReference>
<dbReference type="eggNOG" id="KOG1192">
    <property type="taxonomic scope" value="Eukaryota"/>
</dbReference>
<dbReference type="PANTHER" id="PTHR48046:SF1">
    <property type="entry name" value="GLYCOSYLTRANSFERASE-RELATED"/>
    <property type="match status" value="1"/>
</dbReference>
<dbReference type="PROSITE" id="PS00375">
    <property type="entry name" value="UDPGT"/>
    <property type="match status" value="1"/>
</dbReference>
<dbReference type="Gene3D" id="3.40.50.2000">
    <property type="entry name" value="Glycogen Phosphorylase B"/>
    <property type="match status" value="1"/>
</dbReference>
<dbReference type="InterPro" id="IPR035595">
    <property type="entry name" value="UDP_glycos_trans_CS"/>
</dbReference>
<dbReference type="FunFam" id="3.40.50.2000:FF:000051">
    <property type="entry name" value="Glycosyltransferase"/>
    <property type="match status" value="1"/>
</dbReference>
<evidence type="ECO:0000313" key="6">
    <source>
        <dbReference type="RefSeq" id="XP_009776112.1"/>
    </source>
</evidence>
<evidence type="ECO:0000313" key="5">
    <source>
        <dbReference type="Proteomes" id="UP000189701"/>
    </source>
</evidence>
<gene>
    <name evidence="6" type="primary">LOC104225934</name>
</gene>
<proteinExistence type="inferred from homology"/>
<reference evidence="5" key="1">
    <citation type="journal article" date="2013" name="Genome Biol.">
        <title>Reference genomes and transcriptomes of Nicotiana sylvestris and Nicotiana tomentosiformis.</title>
        <authorList>
            <person name="Sierro N."/>
            <person name="Battey J.N."/>
            <person name="Ouadi S."/>
            <person name="Bovet L."/>
            <person name="Goepfert S."/>
            <person name="Bakaher N."/>
            <person name="Peitsch M.C."/>
            <person name="Ivanov N.V."/>
        </authorList>
    </citation>
    <scope>NUCLEOTIDE SEQUENCE [LARGE SCALE GENOMIC DNA]</scope>
</reference>
<organism evidence="5 6">
    <name type="scientific">Nicotiana sylvestris</name>
    <name type="common">Wood tobacco</name>
    <name type="synonym">South American tobacco</name>
    <dbReference type="NCBI Taxonomy" id="4096"/>
    <lineage>
        <taxon>Eukaryota</taxon>
        <taxon>Viridiplantae</taxon>
        <taxon>Streptophyta</taxon>
        <taxon>Embryophyta</taxon>
        <taxon>Tracheophyta</taxon>
        <taxon>Spermatophyta</taxon>
        <taxon>Magnoliopsida</taxon>
        <taxon>eudicotyledons</taxon>
        <taxon>Gunneridae</taxon>
        <taxon>Pentapetalae</taxon>
        <taxon>asterids</taxon>
        <taxon>lamiids</taxon>
        <taxon>Solanales</taxon>
        <taxon>Solanaceae</taxon>
        <taxon>Nicotianoideae</taxon>
        <taxon>Nicotianeae</taxon>
        <taxon>Nicotiana</taxon>
    </lineage>
</organism>
<protein>
    <submittedName>
        <fullName evidence="6">Anthocyanidin 3-O-glucosyltransferase 5-like</fullName>
    </submittedName>
</protein>
<keyword evidence="3 4" id="KW-0808">Transferase</keyword>
<evidence type="ECO:0000256" key="1">
    <source>
        <dbReference type="ARBA" id="ARBA00009995"/>
    </source>
</evidence>
<dbReference type="GO" id="GO:0008194">
    <property type="term" value="F:UDP-glycosyltransferase activity"/>
    <property type="evidence" value="ECO:0007669"/>
    <property type="project" value="InterPro"/>
</dbReference>
<dbReference type="Proteomes" id="UP000189701">
    <property type="component" value="Unplaced"/>
</dbReference>
<evidence type="ECO:0000256" key="3">
    <source>
        <dbReference type="ARBA" id="ARBA00022679"/>
    </source>
</evidence>
<dbReference type="Pfam" id="PF00201">
    <property type="entry name" value="UDPGT"/>
    <property type="match status" value="1"/>
</dbReference>
<reference evidence="6" key="2">
    <citation type="submission" date="2025-08" db="UniProtKB">
        <authorList>
            <consortium name="RefSeq"/>
        </authorList>
    </citation>
    <scope>IDENTIFICATION</scope>
    <source>
        <tissue evidence="6">Leaf</tissue>
    </source>
</reference>